<dbReference type="InterPro" id="IPR032675">
    <property type="entry name" value="LRR_dom_sf"/>
</dbReference>
<dbReference type="Proteomes" id="UP001218188">
    <property type="component" value="Unassembled WGS sequence"/>
</dbReference>
<gene>
    <name evidence="1" type="ORF">C8F04DRAFT_1174202</name>
</gene>
<evidence type="ECO:0000313" key="1">
    <source>
        <dbReference type="EMBL" id="KAJ7045237.1"/>
    </source>
</evidence>
<evidence type="ECO:0000313" key="2">
    <source>
        <dbReference type="Proteomes" id="UP001218188"/>
    </source>
</evidence>
<accession>A0AAD6TJY4</accession>
<protein>
    <submittedName>
        <fullName evidence="1">Uncharacterized protein</fullName>
    </submittedName>
</protein>
<reference evidence="1" key="1">
    <citation type="submission" date="2023-03" db="EMBL/GenBank/DDBJ databases">
        <title>Massive genome expansion in bonnet fungi (Mycena s.s.) driven by repeated elements and novel gene families across ecological guilds.</title>
        <authorList>
            <consortium name="Lawrence Berkeley National Laboratory"/>
            <person name="Harder C.B."/>
            <person name="Miyauchi S."/>
            <person name="Viragh M."/>
            <person name="Kuo A."/>
            <person name="Thoen E."/>
            <person name="Andreopoulos B."/>
            <person name="Lu D."/>
            <person name="Skrede I."/>
            <person name="Drula E."/>
            <person name="Henrissat B."/>
            <person name="Morin E."/>
            <person name="Kohler A."/>
            <person name="Barry K."/>
            <person name="LaButti K."/>
            <person name="Morin E."/>
            <person name="Salamov A."/>
            <person name="Lipzen A."/>
            <person name="Mereny Z."/>
            <person name="Hegedus B."/>
            <person name="Baldrian P."/>
            <person name="Stursova M."/>
            <person name="Weitz H."/>
            <person name="Taylor A."/>
            <person name="Grigoriev I.V."/>
            <person name="Nagy L.G."/>
            <person name="Martin F."/>
            <person name="Kauserud H."/>
        </authorList>
    </citation>
    <scope>NUCLEOTIDE SEQUENCE</scope>
    <source>
        <strain evidence="1">CBHHK200</strain>
    </source>
</reference>
<name>A0AAD6TJY4_9AGAR</name>
<comment type="caution">
    <text evidence="1">The sequence shown here is derived from an EMBL/GenBank/DDBJ whole genome shotgun (WGS) entry which is preliminary data.</text>
</comment>
<keyword evidence="2" id="KW-1185">Reference proteome</keyword>
<sequence>MSDDGIIHPTDETPFRPLPADNEYAPTPDIVQDVAASNIVTTDVEMNFIRAHAIVEAGSTLSAGYIRSTSSFNVALSTIPFNLLALEIVTEILLFVPSECNGPLDNRRRINYLLGRVCRLFYCAIRGDGRFWSWFAVDENTDLTGLAERVTLAKDVKISLDLCMLCVPDLPEPFQLATQGMLADDDRSATCEAFYRHRWTSALNVFAPKYRNCVRMYVSSTMEVHTRVIIRVLARLNGAHIQDLVFDVRAGRMEDQRLTVLPRLFSGETPDLKSLLFQDVYLLHLQPMASTITHLGLWMESEHYVLTGPDLRALLGSTTALTSLDMICVKIDEADPHLGQPLQLSWLTKFHLVVYDDVSLIPITELNIPSLRTFRICAYEDEASSLVTMGGDLCATVTSLVMDFGLYPPSAADLGSFFKSFSHLEKLDLRPMIEVGSVLKAMIMHWSDVSPSLRCIWLDETLDDITIASIIAKANSTHLGSNLHLVSLRGHNLDGAVVIPYESYIDIHEDVMKVLLNTRPPVQISPPSVHMTDLTPS</sequence>
<dbReference type="SUPFAM" id="SSF52047">
    <property type="entry name" value="RNI-like"/>
    <property type="match status" value="1"/>
</dbReference>
<dbReference type="AlphaFoldDB" id="A0AAD6TJY4"/>
<dbReference type="Gene3D" id="3.80.10.10">
    <property type="entry name" value="Ribonuclease Inhibitor"/>
    <property type="match status" value="1"/>
</dbReference>
<dbReference type="EMBL" id="JARJCM010000005">
    <property type="protein sequence ID" value="KAJ7045237.1"/>
    <property type="molecule type" value="Genomic_DNA"/>
</dbReference>
<organism evidence="1 2">
    <name type="scientific">Mycena alexandri</name>
    <dbReference type="NCBI Taxonomy" id="1745969"/>
    <lineage>
        <taxon>Eukaryota</taxon>
        <taxon>Fungi</taxon>
        <taxon>Dikarya</taxon>
        <taxon>Basidiomycota</taxon>
        <taxon>Agaricomycotina</taxon>
        <taxon>Agaricomycetes</taxon>
        <taxon>Agaricomycetidae</taxon>
        <taxon>Agaricales</taxon>
        <taxon>Marasmiineae</taxon>
        <taxon>Mycenaceae</taxon>
        <taxon>Mycena</taxon>
    </lineage>
</organism>
<proteinExistence type="predicted"/>